<feature type="region of interest" description="Disordered" evidence="1">
    <location>
        <begin position="155"/>
        <end position="248"/>
    </location>
</feature>
<sequence length="248" mass="28285">MLSLQIHEGGKRHKDNVAKKISELRKKGKKEFKAQKKFEDDMQKMEEAAMAAAKKDMMNNPDLARSYSLDALGDIIPAPKKKSPPPQVEKSQPTNSKKVMIEKETKMARKCELTLEDASGDSAAQITDFTGHWYEAVSSEGYTYYWNDITHDQQTKDGSQVRVAKNTTNDEGTTMEQPREGANEGRLKAAELQSFAPQFTSGAPSIKFREKKMRPGSILEQFKKRKLEEEHRKTFRRKVEDEENDELP</sequence>
<feature type="compositionally biased region" description="Basic and acidic residues" evidence="1">
    <location>
        <begin position="177"/>
        <end position="189"/>
    </location>
</feature>
<dbReference type="Proteomes" id="UP000677054">
    <property type="component" value="Unassembled WGS sequence"/>
</dbReference>
<dbReference type="GO" id="GO:0071011">
    <property type="term" value="C:precatalytic spliceosome"/>
    <property type="evidence" value="ECO:0007669"/>
    <property type="project" value="TreeGrafter"/>
</dbReference>
<dbReference type="EMBL" id="LR899784">
    <property type="protein sequence ID" value="CAD7242433.1"/>
    <property type="molecule type" value="Genomic_DNA"/>
</dbReference>
<proteinExistence type="predicted"/>
<evidence type="ECO:0000256" key="1">
    <source>
        <dbReference type="SAM" id="MobiDB-lite"/>
    </source>
</evidence>
<dbReference type="PANTHER" id="PTHR13173:SF10">
    <property type="entry name" value="WW DOMAIN-BINDING PROTEIN 4"/>
    <property type="match status" value="1"/>
</dbReference>
<dbReference type="EMBL" id="CAJPEV010000267">
    <property type="protein sequence ID" value="CAG0883192.1"/>
    <property type="molecule type" value="Genomic_DNA"/>
</dbReference>
<dbReference type="PANTHER" id="PTHR13173">
    <property type="entry name" value="WW DOMAIN BINDING PROTEIN 4"/>
    <property type="match status" value="1"/>
</dbReference>
<dbReference type="OrthoDB" id="191651at2759"/>
<name>A0A7R8ZZT5_9CRUS</name>
<dbReference type="GO" id="GO:0000398">
    <property type="term" value="P:mRNA splicing, via spliceosome"/>
    <property type="evidence" value="ECO:0007669"/>
    <property type="project" value="InterPro"/>
</dbReference>
<gene>
    <name evidence="2" type="ORF">DSTB1V02_LOCUS2399</name>
</gene>
<feature type="compositionally biased region" description="Polar residues" evidence="1">
    <location>
        <begin position="165"/>
        <end position="176"/>
    </location>
</feature>
<organism evidence="2">
    <name type="scientific">Darwinula stevensoni</name>
    <dbReference type="NCBI Taxonomy" id="69355"/>
    <lineage>
        <taxon>Eukaryota</taxon>
        <taxon>Metazoa</taxon>
        <taxon>Ecdysozoa</taxon>
        <taxon>Arthropoda</taxon>
        <taxon>Crustacea</taxon>
        <taxon>Oligostraca</taxon>
        <taxon>Ostracoda</taxon>
        <taxon>Podocopa</taxon>
        <taxon>Podocopida</taxon>
        <taxon>Darwinulocopina</taxon>
        <taxon>Darwinuloidea</taxon>
        <taxon>Darwinulidae</taxon>
        <taxon>Darwinula</taxon>
    </lineage>
</organism>
<dbReference type="AlphaFoldDB" id="A0A7R8ZZT5"/>
<protein>
    <recommendedName>
        <fullName evidence="4">WW domain-binding protein 4</fullName>
    </recommendedName>
</protein>
<reference evidence="2" key="1">
    <citation type="submission" date="2020-11" db="EMBL/GenBank/DDBJ databases">
        <authorList>
            <person name="Tran Van P."/>
        </authorList>
    </citation>
    <scope>NUCLEOTIDE SEQUENCE</scope>
</reference>
<feature type="compositionally biased region" description="Basic and acidic residues" evidence="1">
    <location>
        <begin position="226"/>
        <end position="240"/>
    </location>
</feature>
<feature type="region of interest" description="Disordered" evidence="1">
    <location>
        <begin position="75"/>
        <end position="102"/>
    </location>
</feature>
<accession>A0A7R8ZZT5</accession>
<evidence type="ECO:0008006" key="4">
    <source>
        <dbReference type="Google" id="ProtNLM"/>
    </source>
</evidence>
<dbReference type="GO" id="GO:0003723">
    <property type="term" value="F:RNA binding"/>
    <property type="evidence" value="ECO:0007669"/>
    <property type="project" value="TreeGrafter"/>
</dbReference>
<evidence type="ECO:0000313" key="2">
    <source>
        <dbReference type="EMBL" id="CAD7242433.1"/>
    </source>
</evidence>
<evidence type="ECO:0000313" key="3">
    <source>
        <dbReference type="Proteomes" id="UP000677054"/>
    </source>
</evidence>
<keyword evidence="3" id="KW-1185">Reference proteome</keyword>
<dbReference type="InterPro" id="IPR040023">
    <property type="entry name" value="WBP4"/>
</dbReference>